<comment type="caution">
    <text evidence="2">The sequence shown here is derived from an EMBL/GenBank/DDBJ whole genome shotgun (WGS) entry which is preliminary data.</text>
</comment>
<reference evidence="2" key="1">
    <citation type="submission" date="2021-02" db="EMBL/GenBank/DDBJ databases">
        <authorList>
            <person name="Nowell W R."/>
        </authorList>
    </citation>
    <scope>NUCLEOTIDE SEQUENCE</scope>
</reference>
<accession>A0A814KTQ2</accession>
<evidence type="ECO:0008006" key="6">
    <source>
        <dbReference type="Google" id="ProtNLM"/>
    </source>
</evidence>
<evidence type="ECO:0000256" key="1">
    <source>
        <dbReference type="SAM" id="Phobius"/>
    </source>
</evidence>
<evidence type="ECO:0000313" key="5">
    <source>
        <dbReference type="Proteomes" id="UP000663870"/>
    </source>
</evidence>
<keyword evidence="1" id="KW-0812">Transmembrane</keyword>
<protein>
    <recommendedName>
        <fullName evidence="6">Exostosin GT47 domain-containing protein</fullName>
    </recommendedName>
</protein>
<dbReference type="AlphaFoldDB" id="A0A814KTQ2"/>
<organism evidence="2 4">
    <name type="scientific">Rotaria sordida</name>
    <dbReference type="NCBI Taxonomy" id="392033"/>
    <lineage>
        <taxon>Eukaryota</taxon>
        <taxon>Metazoa</taxon>
        <taxon>Spiralia</taxon>
        <taxon>Gnathifera</taxon>
        <taxon>Rotifera</taxon>
        <taxon>Eurotatoria</taxon>
        <taxon>Bdelloidea</taxon>
        <taxon>Philodinida</taxon>
        <taxon>Philodinidae</taxon>
        <taxon>Rotaria</taxon>
    </lineage>
</organism>
<keyword evidence="1" id="KW-0472">Membrane</keyword>
<gene>
    <name evidence="3" type="ORF">JXQ802_LOCUS37907</name>
    <name evidence="2" type="ORF">PYM288_LOCUS17380</name>
</gene>
<dbReference type="Proteomes" id="UP000663870">
    <property type="component" value="Unassembled WGS sequence"/>
</dbReference>
<name>A0A814KTQ2_9BILA</name>
<proteinExistence type="predicted"/>
<dbReference type="EMBL" id="CAJNOL010002060">
    <property type="protein sequence ID" value="CAF1456325.1"/>
    <property type="molecule type" value="Genomic_DNA"/>
</dbReference>
<keyword evidence="1" id="KW-1133">Transmembrane helix</keyword>
<evidence type="ECO:0000313" key="2">
    <source>
        <dbReference type="EMBL" id="CAF1055704.1"/>
    </source>
</evidence>
<evidence type="ECO:0000313" key="4">
    <source>
        <dbReference type="Proteomes" id="UP000663854"/>
    </source>
</evidence>
<keyword evidence="5" id="KW-1185">Reference proteome</keyword>
<evidence type="ECO:0000313" key="3">
    <source>
        <dbReference type="EMBL" id="CAF1456325.1"/>
    </source>
</evidence>
<sequence length="424" mass="50118">MFSRRIKKPSTYLCYVIIILVILFLYITINIYKFSQVNSIQSSYCSELCPYSSILSNDTLQFDSSHFIRHFPDFVCPQNFRNLADWVYGWPDQFHEHLKKPTDKGQQIAPCLPHGSIIYVRIWVINEFFDHVYPHLQNNFVLVTGEGDLSSPVHMEHLESPDSKIIHWFGQNGQYDVSKSKKFTHIPIGINCYEMADAIQSIYSQQRDYKLSPIFYELDEPSGYIQPQDVSNRALTTNIEKEDLVLINFDKGTDKSGLRSHIWKNLCMKKKSSNYTFVTCISKPGGVQIQDLPKLYERNRQYPFWLSPRGNGIDCHRTWEALYLDIIPIVWNNSLNILYENLPVVIINNYEELNENILYEKLNEISKKKLSGKKVYQYEKLRNAYWRRLILNKSRHRKKKSIYKRTKRCWSAKSTVNWKQYLPF</sequence>
<dbReference type="EMBL" id="CAJNOH010000489">
    <property type="protein sequence ID" value="CAF1055704.1"/>
    <property type="molecule type" value="Genomic_DNA"/>
</dbReference>
<feature type="transmembrane region" description="Helical" evidence="1">
    <location>
        <begin position="12"/>
        <end position="32"/>
    </location>
</feature>
<dbReference type="Proteomes" id="UP000663854">
    <property type="component" value="Unassembled WGS sequence"/>
</dbReference>